<proteinExistence type="predicted"/>
<comment type="caution">
    <text evidence="2">The sequence shown here is derived from an EMBL/GenBank/DDBJ whole genome shotgun (WGS) entry which is preliminary data.</text>
</comment>
<keyword evidence="1" id="KW-0472">Membrane</keyword>
<evidence type="ECO:0000313" key="3">
    <source>
        <dbReference type="Proteomes" id="UP000784294"/>
    </source>
</evidence>
<sequence>MLTCPQIDLLIVLLGIVTLLSLCRRRRSEPCLMEAAFVGKLRPDSDSLSWLTSAVGIDEEAGDSCEAEPLQVEVGYTEGNVADSEA</sequence>
<dbReference type="AlphaFoldDB" id="A0A3S5BLG3"/>
<feature type="transmembrane region" description="Helical" evidence="1">
    <location>
        <begin position="6"/>
        <end position="23"/>
    </location>
</feature>
<protein>
    <submittedName>
        <fullName evidence="2">Uncharacterized protein</fullName>
    </submittedName>
</protein>
<organism evidence="2 3">
    <name type="scientific">Protopolystoma xenopodis</name>
    <dbReference type="NCBI Taxonomy" id="117903"/>
    <lineage>
        <taxon>Eukaryota</taxon>
        <taxon>Metazoa</taxon>
        <taxon>Spiralia</taxon>
        <taxon>Lophotrochozoa</taxon>
        <taxon>Platyhelminthes</taxon>
        <taxon>Monogenea</taxon>
        <taxon>Polyopisthocotylea</taxon>
        <taxon>Polystomatidea</taxon>
        <taxon>Polystomatidae</taxon>
        <taxon>Protopolystoma</taxon>
    </lineage>
</organism>
<keyword evidence="3" id="KW-1185">Reference proteome</keyword>
<gene>
    <name evidence="2" type="ORF">PXEA_LOCUS22411</name>
</gene>
<evidence type="ECO:0000313" key="2">
    <source>
        <dbReference type="EMBL" id="VEL28971.1"/>
    </source>
</evidence>
<accession>A0A3S5BLG3</accession>
<name>A0A3S5BLG3_9PLAT</name>
<keyword evidence="1" id="KW-0812">Transmembrane</keyword>
<evidence type="ECO:0000256" key="1">
    <source>
        <dbReference type="SAM" id="Phobius"/>
    </source>
</evidence>
<keyword evidence="1" id="KW-1133">Transmembrane helix</keyword>
<dbReference type="Proteomes" id="UP000784294">
    <property type="component" value="Unassembled WGS sequence"/>
</dbReference>
<dbReference type="EMBL" id="CAAALY010099216">
    <property type="protein sequence ID" value="VEL28971.1"/>
    <property type="molecule type" value="Genomic_DNA"/>
</dbReference>
<reference evidence="2" key="1">
    <citation type="submission" date="2018-11" db="EMBL/GenBank/DDBJ databases">
        <authorList>
            <consortium name="Pathogen Informatics"/>
        </authorList>
    </citation>
    <scope>NUCLEOTIDE SEQUENCE</scope>
</reference>